<evidence type="ECO:0000259" key="8">
    <source>
        <dbReference type="Pfam" id="PF11967"/>
    </source>
</evidence>
<dbReference type="InterPro" id="IPR003717">
    <property type="entry name" value="RecO"/>
</dbReference>
<dbReference type="GO" id="GO:0006302">
    <property type="term" value="P:double-strand break repair"/>
    <property type="evidence" value="ECO:0007669"/>
    <property type="project" value="TreeGrafter"/>
</dbReference>
<dbReference type="GO" id="GO:0043590">
    <property type="term" value="C:bacterial nucleoid"/>
    <property type="evidence" value="ECO:0007669"/>
    <property type="project" value="TreeGrafter"/>
</dbReference>
<evidence type="ECO:0000256" key="6">
    <source>
        <dbReference type="ARBA" id="ARBA00033409"/>
    </source>
</evidence>
<evidence type="ECO:0000313" key="9">
    <source>
        <dbReference type="EMBL" id="AYD40972.1"/>
    </source>
</evidence>
<evidence type="ECO:0000256" key="1">
    <source>
        <dbReference type="ARBA" id="ARBA00007452"/>
    </source>
</evidence>
<comment type="similarity">
    <text evidence="1 7">Belongs to the RecO family.</text>
</comment>
<dbReference type="PANTHER" id="PTHR33991">
    <property type="entry name" value="DNA REPAIR PROTEIN RECO"/>
    <property type="match status" value="1"/>
</dbReference>
<accession>A0A386H5I4</accession>
<evidence type="ECO:0000256" key="2">
    <source>
        <dbReference type="ARBA" id="ARBA00021310"/>
    </source>
</evidence>
<gene>
    <name evidence="7 9" type="primary">recO</name>
    <name evidence="9" type="ORF">D4Z93_10750</name>
</gene>
<keyword evidence="10" id="KW-1185">Reference proteome</keyword>
<dbReference type="InterPro" id="IPR037278">
    <property type="entry name" value="ARFGAP/RecO"/>
</dbReference>
<sequence>MSVIKTRALVIKTQDIKEKDKLVWLFSEKLGKISTIAKGSKKSKSKLFSTTLQFCYGDYIVHKGRNFYVINDSFIIDSFQDLLQDLDLITYASYFCELIDISMSDEESNYQLFRYLVTAFYLLRNKAVDVEILARTFEIKILKHTGYALNLENCCICRKKINSSNYINFQYFGGVCKDCSKYNGAYVDFATYNTIKYLYRVQLENIYKLNLSRNIKNEVYKVLKIFIEQSYFRKPRSLDTLNSLTNFLK</sequence>
<proteinExistence type="inferred from homology"/>
<dbReference type="SUPFAM" id="SSF57863">
    <property type="entry name" value="ArfGap/RecO-like zinc finger"/>
    <property type="match status" value="1"/>
</dbReference>
<dbReference type="EMBL" id="CP032416">
    <property type="protein sequence ID" value="AYD40972.1"/>
    <property type="molecule type" value="Genomic_DNA"/>
</dbReference>
<comment type="function">
    <text evidence="7">Involved in DNA repair and RecF pathway recombination.</text>
</comment>
<dbReference type="PANTHER" id="PTHR33991:SF1">
    <property type="entry name" value="DNA REPAIR PROTEIN RECO"/>
    <property type="match status" value="1"/>
</dbReference>
<evidence type="ECO:0000256" key="4">
    <source>
        <dbReference type="ARBA" id="ARBA00023172"/>
    </source>
</evidence>
<evidence type="ECO:0000313" key="10">
    <source>
        <dbReference type="Proteomes" id="UP000266301"/>
    </source>
</evidence>
<dbReference type="Proteomes" id="UP000266301">
    <property type="component" value="Chromosome"/>
</dbReference>
<keyword evidence="5 7" id="KW-0234">DNA repair</keyword>
<dbReference type="HAMAP" id="MF_00201">
    <property type="entry name" value="RecO"/>
    <property type="match status" value="1"/>
</dbReference>
<protein>
    <recommendedName>
        <fullName evidence="2 7">DNA repair protein RecO</fullName>
    </recommendedName>
    <alternativeName>
        <fullName evidence="6 7">Recombination protein O</fullName>
    </alternativeName>
</protein>
<dbReference type="AlphaFoldDB" id="A0A386H5I4"/>
<dbReference type="Pfam" id="PF11967">
    <property type="entry name" value="RecO_N"/>
    <property type="match status" value="1"/>
</dbReference>
<name>A0A386H5I4_9CLOT</name>
<dbReference type="KEGG" id="cfer:D4Z93_10750"/>
<evidence type="ECO:0000256" key="7">
    <source>
        <dbReference type="HAMAP-Rule" id="MF_00201"/>
    </source>
</evidence>
<dbReference type="OrthoDB" id="9797083at2"/>
<reference evidence="9 10" key="1">
    <citation type="journal article" date="2019" name="Int. J. Syst. Evol. Microbiol.">
        <title>Clostridium fermenticellae sp. nov., isolated from the mud in a fermentation cellar for the production of the Chinese liquor, baijiu.</title>
        <authorList>
            <person name="Xu P.X."/>
            <person name="Chai L.J."/>
            <person name="Qiu T."/>
            <person name="Zhang X.J."/>
            <person name="Lu Z.M."/>
            <person name="Xiao C."/>
            <person name="Wang S.T."/>
            <person name="Shen C.H."/>
            <person name="Shi J.S."/>
            <person name="Xu Z.H."/>
        </authorList>
    </citation>
    <scope>NUCLEOTIDE SEQUENCE [LARGE SCALE GENOMIC DNA]</scope>
    <source>
        <strain evidence="9 10">JN500901</strain>
    </source>
</reference>
<dbReference type="Gene3D" id="2.40.50.140">
    <property type="entry name" value="Nucleic acid-binding proteins"/>
    <property type="match status" value="1"/>
</dbReference>
<keyword evidence="3 7" id="KW-0227">DNA damage</keyword>
<keyword evidence="4 7" id="KW-0233">DNA recombination</keyword>
<dbReference type="SUPFAM" id="SSF50249">
    <property type="entry name" value="Nucleic acid-binding proteins"/>
    <property type="match status" value="1"/>
</dbReference>
<dbReference type="InterPro" id="IPR012340">
    <property type="entry name" value="NA-bd_OB-fold"/>
</dbReference>
<dbReference type="NCBIfam" id="TIGR00613">
    <property type="entry name" value="reco"/>
    <property type="match status" value="1"/>
</dbReference>
<evidence type="ECO:0000256" key="3">
    <source>
        <dbReference type="ARBA" id="ARBA00022763"/>
    </source>
</evidence>
<dbReference type="InterPro" id="IPR042242">
    <property type="entry name" value="RecO_C"/>
</dbReference>
<organism evidence="9 10">
    <name type="scientific">Clostridium fermenticellae</name>
    <dbReference type="NCBI Taxonomy" id="2068654"/>
    <lineage>
        <taxon>Bacteria</taxon>
        <taxon>Bacillati</taxon>
        <taxon>Bacillota</taxon>
        <taxon>Clostridia</taxon>
        <taxon>Eubacteriales</taxon>
        <taxon>Clostridiaceae</taxon>
        <taxon>Clostridium</taxon>
    </lineage>
</organism>
<feature type="domain" description="DNA replication/recombination mediator RecO N-terminal" evidence="8">
    <location>
        <begin position="1"/>
        <end position="79"/>
    </location>
</feature>
<evidence type="ECO:0000256" key="5">
    <source>
        <dbReference type="ARBA" id="ARBA00023204"/>
    </source>
</evidence>
<dbReference type="InterPro" id="IPR022572">
    <property type="entry name" value="DNA_rep/recomb_RecO_N"/>
</dbReference>
<dbReference type="GO" id="GO:0006310">
    <property type="term" value="P:DNA recombination"/>
    <property type="evidence" value="ECO:0007669"/>
    <property type="project" value="UniProtKB-UniRule"/>
</dbReference>
<dbReference type="Gene3D" id="1.20.1440.120">
    <property type="entry name" value="Recombination protein O, C-terminal domain"/>
    <property type="match status" value="1"/>
</dbReference>
<dbReference type="Pfam" id="PF02565">
    <property type="entry name" value="RecO_C"/>
    <property type="match status" value="1"/>
</dbReference>